<evidence type="ECO:0000256" key="3">
    <source>
        <dbReference type="PROSITE-ProRule" id="PRU00023"/>
    </source>
</evidence>
<dbReference type="InterPro" id="IPR036770">
    <property type="entry name" value="Ankyrin_rpt-contain_sf"/>
</dbReference>
<comment type="caution">
    <text evidence="5">The sequence shown here is derived from an EMBL/GenBank/DDBJ whole genome shotgun (WGS) entry which is preliminary data.</text>
</comment>
<feature type="repeat" description="ANK" evidence="3">
    <location>
        <begin position="324"/>
        <end position="356"/>
    </location>
</feature>
<feature type="repeat" description="ANK" evidence="3">
    <location>
        <begin position="112"/>
        <end position="144"/>
    </location>
</feature>
<accession>A0AAW0SK26</accession>
<organism evidence="5 6">
    <name type="scientific">Scylla paramamosain</name>
    <name type="common">Mud crab</name>
    <dbReference type="NCBI Taxonomy" id="85552"/>
    <lineage>
        <taxon>Eukaryota</taxon>
        <taxon>Metazoa</taxon>
        <taxon>Ecdysozoa</taxon>
        <taxon>Arthropoda</taxon>
        <taxon>Crustacea</taxon>
        <taxon>Multicrustacea</taxon>
        <taxon>Malacostraca</taxon>
        <taxon>Eumalacostraca</taxon>
        <taxon>Eucarida</taxon>
        <taxon>Decapoda</taxon>
        <taxon>Pleocyemata</taxon>
        <taxon>Brachyura</taxon>
        <taxon>Eubrachyura</taxon>
        <taxon>Portunoidea</taxon>
        <taxon>Portunidae</taxon>
        <taxon>Portuninae</taxon>
        <taxon>Scylla</taxon>
    </lineage>
</organism>
<dbReference type="Pfam" id="PF00023">
    <property type="entry name" value="Ank"/>
    <property type="match status" value="2"/>
</dbReference>
<dbReference type="Gene3D" id="1.25.40.20">
    <property type="entry name" value="Ankyrin repeat-containing domain"/>
    <property type="match status" value="6"/>
</dbReference>
<evidence type="ECO:0000256" key="2">
    <source>
        <dbReference type="ARBA" id="ARBA00023043"/>
    </source>
</evidence>
<feature type="repeat" description="ANK" evidence="3">
    <location>
        <begin position="559"/>
        <end position="591"/>
    </location>
</feature>
<feature type="repeat" description="ANK" evidence="3">
    <location>
        <begin position="423"/>
        <end position="455"/>
    </location>
</feature>
<dbReference type="InterPro" id="IPR002110">
    <property type="entry name" value="Ankyrin_rpt"/>
</dbReference>
<feature type="repeat" description="ANK" evidence="3">
    <location>
        <begin position="357"/>
        <end position="389"/>
    </location>
</feature>
<dbReference type="EMBL" id="JARAKH010000055">
    <property type="protein sequence ID" value="KAK8375281.1"/>
    <property type="molecule type" value="Genomic_DNA"/>
</dbReference>
<protein>
    <submittedName>
        <fullName evidence="5">Uncharacterized protein</fullName>
    </submittedName>
</protein>
<feature type="repeat" description="ANK" evidence="3">
    <location>
        <begin position="79"/>
        <end position="111"/>
    </location>
</feature>
<evidence type="ECO:0000256" key="1">
    <source>
        <dbReference type="ARBA" id="ARBA00022737"/>
    </source>
</evidence>
<dbReference type="SMART" id="SM00248">
    <property type="entry name" value="ANK"/>
    <property type="match status" value="14"/>
</dbReference>
<feature type="repeat" description="ANK" evidence="3">
    <location>
        <begin position="218"/>
        <end position="250"/>
    </location>
</feature>
<reference evidence="5 6" key="1">
    <citation type="submission" date="2023-03" db="EMBL/GenBank/DDBJ databases">
        <title>High-quality genome of Scylla paramamosain provides insights in environmental adaptation.</title>
        <authorList>
            <person name="Zhang L."/>
        </authorList>
    </citation>
    <scope>NUCLEOTIDE SEQUENCE [LARGE SCALE GENOMIC DNA]</scope>
    <source>
        <strain evidence="5">LZ_2023a</strain>
        <tissue evidence="5">Muscle</tissue>
    </source>
</reference>
<feature type="repeat" description="ANK" evidence="3">
    <location>
        <begin position="493"/>
        <end position="525"/>
    </location>
</feature>
<dbReference type="PANTHER" id="PTHR24123">
    <property type="entry name" value="ANKYRIN REPEAT-CONTAINING"/>
    <property type="match status" value="1"/>
</dbReference>
<dbReference type="PANTHER" id="PTHR24123:SF33">
    <property type="entry name" value="PROTEIN HOS4"/>
    <property type="match status" value="1"/>
</dbReference>
<keyword evidence="2 3" id="KW-0040">ANK repeat</keyword>
<feature type="repeat" description="ANK" evidence="3">
    <location>
        <begin position="185"/>
        <end position="217"/>
    </location>
</feature>
<feature type="region of interest" description="Disordered" evidence="4">
    <location>
        <begin position="779"/>
        <end position="868"/>
    </location>
</feature>
<dbReference type="Pfam" id="PF13637">
    <property type="entry name" value="Ank_4"/>
    <property type="match status" value="1"/>
</dbReference>
<evidence type="ECO:0000313" key="6">
    <source>
        <dbReference type="Proteomes" id="UP001487740"/>
    </source>
</evidence>
<name>A0AAW0SK26_SCYPA</name>
<keyword evidence="6" id="KW-1185">Reference proteome</keyword>
<evidence type="ECO:0000313" key="5">
    <source>
        <dbReference type="EMBL" id="KAK8375281.1"/>
    </source>
</evidence>
<feature type="repeat" description="ANK" evidence="3">
    <location>
        <begin position="251"/>
        <end position="283"/>
    </location>
</feature>
<feature type="repeat" description="ANK" evidence="3">
    <location>
        <begin position="526"/>
        <end position="558"/>
    </location>
</feature>
<feature type="compositionally biased region" description="Low complexity" evidence="4">
    <location>
        <begin position="830"/>
        <end position="840"/>
    </location>
</feature>
<feature type="compositionally biased region" description="Basic residues" evidence="4">
    <location>
        <begin position="797"/>
        <end position="806"/>
    </location>
</feature>
<dbReference type="SUPFAM" id="SSF48403">
    <property type="entry name" value="Ankyrin repeat"/>
    <property type="match status" value="2"/>
</dbReference>
<feature type="compositionally biased region" description="Gly residues" evidence="4">
    <location>
        <begin position="849"/>
        <end position="858"/>
    </location>
</feature>
<proteinExistence type="predicted"/>
<sequence>MSPVPLPPNNITMDAAEIVSLIRQGDKLGILVFLRGGGDPNLRNHMGWNLLHLACLEGQTEVVEVLLDAGASVNSCTTDMCTPLHRASAHGHKTIVEMLLKKNAYINAQDKAGNTPLHEAARGLHTGVVKLLIDKKADQYKANKKNQTFLQLVGQQMMSTVEAGDSEELMLWLDWGLSPDTKGNLHWSILHHACARGQINIVSLLLERGASVGVVDSNRTTPLHTSSFHGHSRIVELLLEKEADVNATDLRGNTPLHSAVEGGHPQVINQLLGRGADTSIANNEGQVFTHLVNEFLVSAVHAGNPNQVTSLLKGTANPDSRDAYGFPVLCHAAFKGELLIADALLENGADPNQRDNEGRTAMHHAAYWGHLFVLKSLLDKGGSVTVVDKHGSTPLHQAAREGVEDVMIVLVGRRASLDAQDSEGNTPMHVAARWGQRKAVEFLQEKGADDSIRNKSGQLYSDLALIRAVRTEDKEQVVAGLTWGGDPGSRDERGWTLLHHAVYKGALDICQLLVECGAEVSALDDHGRTPLLLAAYRGNQQIMSVLLDAGADINAQDWTGQTPLHWAALEGSVDTVHLLLSRGADTSRRNKAGLRYTDLLLKHLYLAVRHNDQEKVVRLVTAGADQFAVLAGTDLAPRDEAKRQKNFPVLRQLVALAPKKGEEDKEEGPGLEDIYRLFDDGYTSSSSSSSSSSVCSEDDEDAYWKMSRAYVVLSVQEAFQDEADQWLSEFEDKPPVISARELSQQDQAAFWQTWEDDARAAQDAQPPQPCHRRARLLQGGGQLVGGGRRGPPGGGARHARRGRPGHLRQGILPRGRVLVARRPAGRARPSRAAPRSARQGLLRRRHPLVGGGRGGGEAGDAAESYSRQ</sequence>
<dbReference type="Proteomes" id="UP001487740">
    <property type="component" value="Unassembled WGS sequence"/>
</dbReference>
<feature type="compositionally biased region" description="Gly residues" evidence="4">
    <location>
        <begin position="779"/>
        <end position="796"/>
    </location>
</feature>
<feature type="repeat" description="ANK" evidence="3">
    <location>
        <begin position="46"/>
        <end position="78"/>
    </location>
</feature>
<feature type="compositionally biased region" description="Low complexity" evidence="4">
    <location>
        <begin position="812"/>
        <end position="822"/>
    </location>
</feature>
<dbReference type="InterPro" id="IPR051165">
    <property type="entry name" value="Multifunctional_ANK_Repeat"/>
</dbReference>
<dbReference type="PRINTS" id="PR01415">
    <property type="entry name" value="ANKYRIN"/>
</dbReference>
<evidence type="ECO:0000256" key="4">
    <source>
        <dbReference type="SAM" id="MobiDB-lite"/>
    </source>
</evidence>
<feature type="repeat" description="ANK" evidence="3">
    <location>
        <begin position="390"/>
        <end position="422"/>
    </location>
</feature>
<dbReference type="PROSITE" id="PS50088">
    <property type="entry name" value="ANK_REPEAT"/>
    <property type="match status" value="13"/>
</dbReference>
<dbReference type="PROSITE" id="PS50297">
    <property type="entry name" value="ANK_REP_REGION"/>
    <property type="match status" value="12"/>
</dbReference>
<dbReference type="AlphaFoldDB" id="A0AAW0SK26"/>
<gene>
    <name evidence="5" type="ORF">O3P69_020329</name>
</gene>
<dbReference type="Pfam" id="PF12796">
    <property type="entry name" value="Ank_2"/>
    <property type="match status" value="4"/>
</dbReference>
<keyword evidence="1" id="KW-0677">Repeat</keyword>